<evidence type="ECO:0000256" key="1">
    <source>
        <dbReference type="ARBA" id="ARBA00007637"/>
    </source>
</evidence>
<dbReference type="Pfam" id="PF01370">
    <property type="entry name" value="Epimerase"/>
    <property type="match status" value="1"/>
</dbReference>
<sequence>MTDVHSGERIAVTGATGFVGQILVEQLATCGYQVVGISESTEPPPRIARRLTEFYSADLVNGWPKIENLSGLVHLAGLAAVGPSFERPQEYITVNSAMVTHLFEHALASRWQGRAIVVSSGAVYGGAANYSGFTEDSPLAATSPYVVSKLLVESQTEYYRRRGVDALLVRPFNHIGPGQRGGFVVPDLVAKVAECRPGTELPVGNLGAARDYTDVRDIASAYQALLELPAPRYSTYNVCSGTARSGWEILEAVCASLGKPVPRAVVTDRRAIDPSVVTGNAERLALETGWQPTIKLQTSIDDFARGCQVDGG</sequence>
<comment type="similarity">
    <text evidence="1">Belongs to the NAD(P)-dependent epimerase/dehydratase family.</text>
</comment>
<dbReference type="RefSeq" id="WP_140690690.1">
    <property type="nucleotide sequence ID" value="NZ_RCZG01000004.1"/>
</dbReference>
<comment type="caution">
    <text evidence="3">The sequence shown here is derived from an EMBL/GenBank/DDBJ whole genome shotgun (WGS) entry which is preliminary data.</text>
</comment>
<dbReference type="Gene3D" id="3.40.50.720">
    <property type="entry name" value="NAD(P)-binding Rossmann-like Domain"/>
    <property type="match status" value="1"/>
</dbReference>
<proteinExistence type="inferred from homology"/>
<reference evidence="3 4" key="1">
    <citation type="journal article" date="2019" name="Environ. Microbiol.">
        <title>Species interactions and distinct microbial communities in high Arctic permafrost affected cryosols are associated with the CH4 and CO2 gas fluxes.</title>
        <authorList>
            <person name="Altshuler I."/>
            <person name="Hamel J."/>
            <person name="Turney S."/>
            <person name="Magnuson E."/>
            <person name="Levesque R."/>
            <person name="Greer C."/>
            <person name="Whyte L.G."/>
        </authorList>
    </citation>
    <scope>NUCLEOTIDE SEQUENCE [LARGE SCALE GENOMIC DNA]</scope>
    <source>
        <strain evidence="3 4">S5.20</strain>
    </source>
</reference>
<dbReference type="PANTHER" id="PTHR43000">
    <property type="entry name" value="DTDP-D-GLUCOSE 4,6-DEHYDRATASE-RELATED"/>
    <property type="match status" value="1"/>
</dbReference>
<feature type="domain" description="NAD-dependent epimerase/dehydratase" evidence="2">
    <location>
        <begin position="10"/>
        <end position="239"/>
    </location>
</feature>
<organism evidence="3 4">
    <name type="scientific">Mycolicibacterium hodleri</name>
    <dbReference type="NCBI Taxonomy" id="49897"/>
    <lineage>
        <taxon>Bacteria</taxon>
        <taxon>Bacillati</taxon>
        <taxon>Actinomycetota</taxon>
        <taxon>Actinomycetes</taxon>
        <taxon>Mycobacteriales</taxon>
        <taxon>Mycobacteriaceae</taxon>
        <taxon>Mycolicibacterium</taxon>
    </lineage>
</organism>
<dbReference type="OrthoDB" id="9801785at2"/>
<evidence type="ECO:0000259" key="2">
    <source>
        <dbReference type="Pfam" id="PF01370"/>
    </source>
</evidence>
<dbReference type="InterPro" id="IPR001509">
    <property type="entry name" value="Epimerase_deHydtase"/>
</dbReference>
<dbReference type="Proteomes" id="UP000320095">
    <property type="component" value="Unassembled WGS sequence"/>
</dbReference>
<dbReference type="InterPro" id="IPR036291">
    <property type="entry name" value="NAD(P)-bd_dom_sf"/>
</dbReference>
<evidence type="ECO:0000313" key="3">
    <source>
        <dbReference type="EMBL" id="TPG34262.1"/>
    </source>
</evidence>
<keyword evidence="4" id="KW-1185">Reference proteome</keyword>
<gene>
    <name evidence="3" type="ORF">EAH80_11785</name>
</gene>
<dbReference type="SUPFAM" id="SSF51735">
    <property type="entry name" value="NAD(P)-binding Rossmann-fold domains"/>
    <property type="match status" value="1"/>
</dbReference>
<dbReference type="EMBL" id="RCZG01000004">
    <property type="protein sequence ID" value="TPG34262.1"/>
    <property type="molecule type" value="Genomic_DNA"/>
</dbReference>
<protein>
    <submittedName>
        <fullName evidence="3">NAD-dependent epimerase/dehydratase family protein</fullName>
    </submittedName>
</protein>
<dbReference type="AlphaFoldDB" id="A0A502EBF6"/>
<name>A0A502EBF6_9MYCO</name>
<dbReference type="Gene3D" id="3.90.25.10">
    <property type="entry name" value="UDP-galactose 4-epimerase, domain 1"/>
    <property type="match status" value="1"/>
</dbReference>
<accession>A0A502EBF6</accession>
<evidence type="ECO:0000313" key="4">
    <source>
        <dbReference type="Proteomes" id="UP000320095"/>
    </source>
</evidence>